<protein>
    <submittedName>
        <fullName evidence="2">Uncharacterized protein</fullName>
    </submittedName>
</protein>
<reference evidence="2 3" key="1">
    <citation type="journal article" date="2024" name="Ann. Entomol. Soc. Am.">
        <title>Genomic analyses of the southern and eastern yellowjacket wasps (Hymenoptera: Vespidae) reveal evolutionary signatures of social life.</title>
        <authorList>
            <person name="Catto M.A."/>
            <person name="Caine P.B."/>
            <person name="Orr S.E."/>
            <person name="Hunt B.G."/>
            <person name="Goodisman M.A.D."/>
        </authorList>
    </citation>
    <scope>NUCLEOTIDE SEQUENCE [LARGE SCALE GENOMIC DNA]</scope>
    <source>
        <strain evidence="2">232</strain>
        <tissue evidence="2">Head and thorax</tissue>
    </source>
</reference>
<evidence type="ECO:0000313" key="3">
    <source>
        <dbReference type="Proteomes" id="UP001607303"/>
    </source>
</evidence>
<comment type="caution">
    <text evidence="2">The sequence shown here is derived from an EMBL/GenBank/DDBJ whole genome shotgun (WGS) entry which is preliminary data.</text>
</comment>
<feature type="region of interest" description="Disordered" evidence="1">
    <location>
        <begin position="55"/>
        <end position="88"/>
    </location>
</feature>
<organism evidence="2 3">
    <name type="scientific">Vespula maculifrons</name>
    <name type="common">Eastern yellow jacket</name>
    <name type="synonym">Wasp</name>
    <dbReference type="NCBI Taxonomy" id="7453"/>
    <lineage>
        <taxon>Eukaryota</taxon>
        <taxon>Metazoa</taxon>
        <taxon>Ecdysozoa</taxon>
        <taxon>Arthropoda</taxon>
        <taxon>Hexapoda</taxon>
        <taxon>Insecta</taxon>
        <taxon>Pterygota</taxon>
        <taxon>Neoptera</taxon>
        <taxon>Endopterygota</taxon>
        <taxon>Hymenoptera</taxon>
        <taxon>Apocrita</taxon>
        <taxon>Aculeata</taxon>
        <taxon>Vespoidea</taxon>
        <taxon>Vespidae</taxon>
        <taxon>Vespinae</taxon>
        <taxon>Vespula</taxon>
    </lineage>
</organism>
<evidence type="ECO:0000256" key="1">
    <source>
        <dbReference type="SAM" id="MobiDB-lite"/>
    </source>
</evidence>
<accession>A0ABD2CJ69</accession>
<name>A0ABD2CJ69_VESMC</name>
<dbReference type="Proteomes" id="UP001607303">
    <property type="component" value="Unassembled WGS sequence"/>
</dbReference>
<dbReference type="AlphaFoldDB" id="A0ABD2CJ69"/>
<proteinExistence type="predicted"/>
<sequence length="107" mass="11827">MSRSSRMSFEGVRIARRYTVGVREESHGLGNYPVWGWWPSEEGVSLWRRAVLFSRPQSEESSCGIGESKGGIGETEKENRGLSGAEASTTSKQALGFFLLDSKPREA</sequence>
<dbReference type="EMBL" id="JAYRBN010000046">
    <property type="protein sequence ID" value="KAL2745132.1"/>
    <property type="molecule type" value="Genomic_DNA"/>
</dbReference>
<evidence type="ECO:0000313" key="2">
    <source>
        <dbReference type="EMBL" id="KAL2745132.1"/>
    </source>
</evidence>
<keyword evidence="3" id="KW-1185">Reference proteome</keyword>
<gene>
    <name evidence="2" type="ORF">V1477_006549</name>
</gene>